<keyword evidence="3" id="KW-1185">Reference proteome</keyword>
<name>A0ABN8REK1_9CNID</name>
<protein>
    <recommendedName>
        <fullName evidence="1">Myb-like domain-containing protein</fullName>
    </recommendedName>
</protein>
<proteinExistence type="predicted"/>
<dbReference type="SUPFAM" id="SSF46689">
    <property type="entry name" value="Homeodomain-like"/>
    <property type="match status" value="1"/>
</dbReference>
<accession>A0ABN8REK1</accession>
<dbReference type="InterPro" id="IPR001005">
    <property type="entry name" value="SANT/Myb"/>
</dbReference>
<dbReference type="Pfam" id="PF00249">
    <property type="entry name" value="Myb_DNA-binding"/>
    <property type="match status" value="1"/>
</dbReference>
<reference evidence="2 3" key="1">
    <citation type="submission" date="2022-05" db="EMBL/GenBank/DDBJ databases">
        <authorList>
            <consortium name="Genoscope - CEA"/>
            <person name="William W."/>
        </authorList>
    </citation>
    <scope>NUCLEOTIDE SEQUENCE [LARGE SCALE GENOMIC DNA]</scope>
</reference>
<dbReference type="CDD" id="cd11660">
    <property type="entry name" value="SANT_TRF"/>
    <property type="match status" value="1"/>
</dbReference>
<evidence type="ECO:0000259" key="1">
    <source>
        <dbReference type="Pfam" id="PF00249"/>
    </source>
</evidence>
<gene>
    <name evidence="2" type="ORF">PLOB_00019265</name>
</gene>
<dbReference type="Proteomes" id="UP001159405">
    <property type="component" value="Unassembled WGS sequence"/>
</dbReference>
<evidence type="ECO:0000313" key="2">
    <source>
        <dbReference type="EMBL" id="CAH3177447.1"/>
    </source>
</evidence>
<organism evidence="2 3">
    <name type="scientific">Porites lobata</name>
    <dbReference type="NCBI Taxonomy" id="104759"/>
    <lineage>
        <taxon>Eukaryota</taxon>
        <taxon>Metazoa</taxon>
        <taxon>Cnidaria</taxon>
        <taxon>Anthozoa</taxon>
        <taxon>Hexacorallia</taxon>
        <taxon>Scleractinia</taxon>
        <taxon>Fungiina</taxon>
        <taxon>Poritidae</taxon>
        <taxon>Porites</taxon>
    </lineage>
</organism>
<feature type="domain" description="Myb-like" evidence="1">
    <location>
        <begin position="129"/>
        <end position="171"/>
    </location>
</feature>
<evidence type="ECO:0000313" key="3">
    <source>
        <dbReference type="Proteomes" id="UP001159405"/>
    </source>
</evidence>
<dbReference type="Gene3D" id="1.10.10.60">
    <property type="entry name" value="Homeodomain-like"/>
    <property type="match status" value="1"/>
</dbReference>
<dbReference type="EMBL" id="CALNXK010000225">
    <property type="protein sequence ID" value="CAH3177447.1"/>
    <property type="molecule type" value="Genomic_DNA"/>
</dbReference>
<dbReference type="InterPro" id="IPR009057">
    <property type="entry name" value="Homeodomain-like_sf"/>
</dbReference>
<sequence length="181" mass="20756">MGEIMSKLVFDATGKYVHPTRYRQIVETASSRQLSSNAQSTISEDQKHNSVVARVHYQKQRSREVASKAHEHLYRLYGDKGSELEIGVRSWRSGDSANTTRASFRCPKTRAGKCFYSITFPGEKKSLMFTPEEENYLKAGIERYGYGQWKAILRDSEFRFQKGRTANSLLRRAARRFGSLS</sequence>
<comment type="caution">
    <text evidence="2">The sequence shown here is derived from an EMBL/GenBank/DDBJ whole genome shotgun (WGS) entry which is preliminary data.</text>
</comment>